<dbReference type="HAMAP" id="MF_00076">
    <property type="entry name" value="HisB"/>
    <property type="match status" value="1"/>
</dbReference>
<dbReference type="NCBIfam" id="NF002111">
    <property type="entry name" value="PRK00951.2-1"/>
    <property type="match status" value="1"/>
</dbReference>
<dbReference type="STRING" id="1121881.SAMN02745225_01519"/>
<dbReference type="Pfam" id="PF00475">
    <property type="entry name" value="IGPD"/>
    <property type="match status" value="1"/>
</dbReference>
<comment type="similarity">
    <text evidence="6 7">Belongs to the imidazoleglycerol-phosphate dehydratase family.</text>
</comment>
<dbReference type="Proteomes" id="UP000184295">
    <property type="component" value="Unassembled WGS sequence"/>
</dbReference>
<dbReference type="FunFam" id="3.30.230.40:FF:000001">
    <property type="entry name" value="Imidazoleglycerol-phosphate dehydratase HisB"/>
    <property type="match status" value="1"/>
</dbReference>
<dbReference type="GO" id="GO:0000105">
    <property type="term" value="P:L-histidine biosynthetic process"/>
    <property type="evidence" value="ECO:0007669"/>
    <property type="project" value="UniProtKB-UniRule"/>
</dbReference>
<keyword evidence="3 6" id="KW-0028">Amino-acid biosynthesis</keyword>
<name>A0A1M4W2A1_9ACTN</name>
<sequence length="196" mass="21396">MRSCYLSRKTNETEVEVSLVLEGRGVRTISTPIPFFDHMLDQVARFSNVDMEVKVTGDIDVDGHHIVEDTGIVLGSCLSDALGDRKGIERFSQAAVPMDEALVVVTLDLSGRPYLHYEDAALRGHVPLGSPSFDPQLAEEFFRALCVGARLTLHVDYVRGKNTHHMLEAAFKAFGRALGKAICITGAEVPSTKGVI</sequence>
<keyword evidence="5 6" id="KW-0456">Lyase</keyword>
<dbReference type="CDD" id="cd07914">
    <property type="entry name" value="IGPD"/>
    <property type="match status" value="1"/>
</dbReference>
<dbReference type="SUPFAM" id="SSF54211">
    <property type="entry name" value="Ribosomal protein S5 domain 2-like"/>
    <property type="match status" value="2"/>
</dbReference>
<dbReference type="PANTHER" id="PTHR23133">
    <property type="entry name" value="IMIDAZOLEGLYCEROL-PHOSPHATE DEHYDRATASE HIS7"/>
    <property type="match status" value="1"/>
</dbReference>
<evidence type="ECO:0000313" key="9">
    <source>
        <dbReference type="Proteomes" id="UP000184295"/>
    </source>
</evidence>
<dbReference type="EMBL" id="FQUL01000021">
    <property type="protein sequence ID" value="SHE75339.1"/>
    <property type="molecule type" value="Genomic_DNA"/>
</dbReference>
<comment type="pathway">
    <text evidence="1 6 7">Amino-acid biosynthesis; L-histidine biosynthesis; L-histidine from 5-phospho-alpha-D-ribose 1-diphosphate: step 6/9.</text>
</comment>
<keyword evidence="9" id="KW-1185">Reference proteome</keyword>
<dbReference type="GO" id="GO:0004424">
    <property type="term" value="F:imidazoleglycerol-phosphate dehydratase activity"/>
    <property type="evidence" value="ECO:0007669"/>
    <property type="project" value="UniProtKB-UniRule"/>
</dbReference>
<evidence type="ECO:0000256" key="6">
    <source>
        <dbReference type="HAMAP-Rule" id="MF_00076"/>
    </source>
</evidence>
<dbReference type="InterPro" id="IPR020568">
    <property type="entry name" value="Ribosomal_Su5_D2-typ_SF"/>
</dbReference>
<dbReference type="UniPathway" id="UPA00031">
    <property type="reaction ID" value="UER00011"/>
</dbReference>
<dbReference type="InterPro" id="IPR000807">
    <property type="entry name" value="ImidazoleglycerolP_deHydtase"/>
</dbReference>
<evidence type="ECO:0000256" key="1">
    <source>
        <dbReference type="ARBA" id="ARBA00005047"/>
    </source>
</evidence>
<dbReference type="InterPro" id="IPR020565">
    <property type="entry name" value="ImidazoleglycerP_deHydtase_CS"/>
</dbReference>
<evidence type="ECO:0000313" key="8">
    <source>
        <dbReference type="EMBL" id="SHE75339.1"/>
    </source>
</evidence>
<dbReference type="NCBIfam" id="NF002114">
    <property type="entry name" value="PRK00951.2-4"/>
    <property type="match status" value="1"/>
</dbReference>
<dbReference type="InterPro" id="IPR038494">
    <property type="entry name" value="IGPD_sf"/>
</dbReference>
<reference evidence="9" key="1">
    <citation type="submission" date="2016-11" db="EMBL/GenBank/DDBJ databases">
        <authorList>
            <person name="Varghese N."/>
            <person name="Submissions S."/>
        </authorList>
    </citation>
    <scope>NUCLEOTIDE SEQUENCE [LARGE SCALE GENOMIC DNA]</scope>
    <source>
        <strain evidence="9">DSM 19514</strain>
    </source>
</reference>
<gene>
    <name evidence="6" type="primary">hisB</name>
    <name evidence="8" type="ORF">SAMN02745225_01519</name>
</gene>
<evidence type="ECO:0000256" key="5">
    <source>
        <dbReference type="ARBA" id="ARBA00023239"/>
    </source>
</evidence>
<dbReference type="EC" id="4.2.1.19" evidence="6 7"/>
<comment type="catalytic activity">
    <reaction evidence="6 7">
        <text>D-erythro-1-(imidazol-4-yl)glycerol 3-phosphate = 3-(imidazol-4-yl)-2-oxopropyl phosphate + H2O</text>
        <dbReference type="Rhea" id="RHEA:11040"/>
        <dbReference type="ChEBI" id="CHEBI:15377"/>
        <dbReference type="ChEBI" id="CHEBI:57766"/>
        <dbReference type="ChEBI" id="CHEBI:58278"/>
        <dbReference type="EC" id="4.2.1.19"/>
    </reaction>
</comment>
<dbReference type="PANTHER" id="PTHR23133:SF2">
    <property type="entry name" value="IMIDAZOLEGLYCEROL-PHOSPHATE DEHYDRATASE"/>
    <property type="match status" value="1"/>
</dbReference>
<accession>A0A1M4W2A1</accession>
<evidence type="ECO:0000256" key="3">
    <source>
        <dbReference type="ARBA" id="ARBA00022605"/>
    </source>
</evidence>
<evidence type="ECO:0000256" key="4">
    <source>
        <dbReference type="ARBA" id="ARBA00023102"/>
    </source>
</evidence>
<dbReference type="PROSITE" id="PS00955">
    <property type="entry name" value="IGP_DEHYDRATASE_2"/>
    <property type="match status" value="1"/>
</dbReference>
<evidence type="ECO:0000256" key="2">
    <source>
        <dbReference type="ARBA" id="ARBA00016664"/>
    </source>
</evidence>
<dbReference type="PROSITE" id="PS00954">
    <property type="entry name" value="IGP_DEHYDRATASE_1"/>
    <property type="match status" value="1"/>
</dbReference>
<protein>
    <recommendedName>
        <fullName evidence="2 6">Imidazoleglycerol-phosphate dehydratase</fullName>
        <shortName evidence="6">IGPD</shortName>
        <ecNumber evidence="6 7">4.2.1.19</ecNumber>
    </recommendedName>
</protein>
<keyword evidence="4 6" id="KW-0368">Histidine biosynthesis</keyword>
<dbReference type="Gene3D" id="3.30.230.40">
    <property type="entry name" value="Imidazole glycerol phosphate dehydratase, domain 1"/>
    <property type="match status" value="2"/>
</dbReference>
<comment type="subcellular location">
    <subcellularLocation>
        <location evidence="6 7">Cytoplasm</location>
    </subcellularLocation>
</comment>
<keyword evidence="6" id="KW-0963">Cytoplasm</keyword>
<dbReference type="AlphaFoldDB" id="A0A1M4W2A1"/>
<dbReference type="FunFam" id="3.30.230.40:FF:000003">
    <property type="entry name" value="Imidazoleglycerol-phosphate dehydratase HisB"/>
    <property type="match status" value="1"/>
</dbReference>
<evidence type="ECO:0000256" key="7">
    <source>
        <dbReference type="RuleBase" id="RU000599"/>
    </source>
</evidence>
<organism evidence="8 9">
    <name type="scientific">Ferrithrix thermotolerans DSM 19514</name>
    <dbReference type="NCBI Taxonomy" id="1121881"/>
    <lineage>
        <taxon>Bacteria</taxon>
        <taxon>Bacillati</taxon>
        <taxon>Actinomycetota</taxon>
        <taxon>Acidimicrobiia</taxon>
        <taxon>Acidimicrobiales</taxon>
        <taxon>Acidimicrobiaceae</taxon>
        <taxon>Ferrithrix</taxon>
    </lineage>
</organism>
<proteinExistence type="inferred from homology"/>
<dbReference type="GO" id="GO:0005737">
    <property type="term" value="C:cytoplasm"/>
    <property type="evidence" value="ECO:0007669"/>
    <property type="project" value="UniProtKB-SubCell"/>
</dbReference>
<dbReference type="RefSeq" id="WP_072790827.1">
    <property type="nucleotide sequence ID" value="NZ_FQUL01000021.1"/>
</dbReference>
<dbReference type="OrthoDB" id="9790411at2"/>